<evidence type="ECO:0000256" key="3">
    <source>
        <dbReference type="ARBA" id="ARBA00022475"/>
    </source>
</evidence>
<dbReference type="PANTHER" id="PTHR30506">
    <property type="entry name" value="INNER MEMBRANE PROTEIN"/>
    <property type="match status" value="1"/>
</dbReference>
<accession>A0AAF1BZN5</accession>
<comment type="similarity">
    <text evidence="2">Belongs to the UPF0126 family.</text>
</comment>
<evidence type="ECO:0000313" key="9">
    <source>
        <dbReference type="EMBL" id="WOT02870.1"/>
    </source>
</evidence>
<dbReference type="InterPro" id="IPR005115">
    <property type="entry name" value="Gly_transporter"/>
</dbReference>
<evidence type="ECO:0000256" key="1">
    <source>
        <dbReference type="ARBA" id="ARBA00004651"/>
    </source>
</evidence>
<feature type="transmembrane region" description="Helical" evidence="7">
    <location>
        <begin position="175"/>
        <end position="193"/>
    </location>
</feature>
<evidence type="ECO:0000259" key="8">
    <source>
        <dbReference type="Pfam" id="PF03458"/>
    </source>
</evidence>
<dbReference type="PANTHER" id="PTHR30506:SF3">
    <property type="entry name" value="UPF0126 INNER MEMBRANE PROTEIN YADS-RELATED"/>
    <property type="match status" value="1"/>
</dbReference>
<evidence type="ECO:0000256" key="2">
    <source>
        <dbReference type="ARBA" id="ARBA00008193"/>
    </source>
</evidence>
<evidence type="ECO:0000256" key="5">
    <source>
        <dbReference type="ARBA" id="ARBA00022989"/>
    </source>
</evidence>
<comment type="subcellular location">
    <subcellularLocation>
        <location evidence="1">Cell membrane</location>
        <topology evidence="1">Multi-pass membrane protein</topology>
    </subcellularLocation>
</comment>
<evidence type="ECO:0000313" key="10">
    <source>
        <dbReference type="Proteomes" id="UP000234560"/>
    </source>
</evidence>
<dbReference type="RefSeq" id="WP_101678385.1">
    <property type="nucleotide sequence ID" value="NZ_CP136958.1"/>
</dbReference>
<sequence>MITSLYSTLDLIGVLLNGIIGGGIARRLDLDFMGTLFLAVFTGLGGGMIRDTLMQVGPPVAIAEPIYMTMALIGGIISLFINTDGRWWGRIKNHGDALVLGVWAVAGSTKALTYGLPWQSAIALGFITPIGGGMLRDIAIGQMPSIFGGRTLYAVPAFLSSATMVGFHFLGYDALGMIVAALIGWLLTSISYWRGWIMPTQIRIPGSRSVKVWTRRAGERTVREVDPLMRRIGWLKESTARAIREARKRR</sequence>
<feature type="domain" description="Glycine transporter" evidence="8">
    <location>
        <begin position="96"/>
        <end position="168"/>
    </location>
</feature>
<dbReference type="GO" id="GO:0005886">
    <property type="term" value="C:plasma membrane"/>
    <property type="evidence" value="ECO:0007669"/>
    <property type="project" value="UniProtKB-SubCell"/>
</dbReference>
<feature type="transmembrane region" description="Helical" evidence="7">
    <location>
        <begin position="151"/>
        <end position="169"/>
    </location>
</feature>
<dbReference type="KEGG" id="cpyr:CYJ47_03615"/>
<keyword evidence="3" id="KW-1003">Cell membrane</keyword>
<feature type="transmembrane region" description="Helical" evidence="7">
    <location>
        <begin position="32"/>
        <end position="49"/>
    </location>
</feature>
<proteinExistence type="inferred from homology"/>
<name>A0AAF1BZN5_9CORY</name>
<evidence type="ECO:0000256" key="4">
    <source>
        <dbReference type="ARBA" id="ARBA00022692"/>
    </source>
</evidence>
<evidence type="ECO:0000256" key="7">
    <source>
        <dbReference type="SAM" id="Phobius"/>
    </source>
</evidence>
<gene>
    <name evidence="9" type="ORF">CYJ47_03615</name>
</gene>
<keyword evidence="4 7" id="KW-0812">Transmembrane</keyword>
<dbReference type="EMBL" id="CP136958">
    <property type="protein sequence ID" value="WOT02870.1"/>
    <property type="molecule type" value="Genomic_DNA"/>
</dbReference>
<dbReference type="Pfam" id="PF03458">
    <property type="entry name" value="Gly_transporter"/>
    <property type="match status" value="2"/>
</dbReference>
<dbReference type="AlphaFoldDB" id="A0AAF1BZN5"/>
<feature type="transmembrane region" description="Helical" evidence="7">
    <location>
        <begin position="61"/>
        <end position="81"/>
    </location>
</feature>
<feature type="transmembrane region" description="Helical" evidence="7">
    <location>
        <begin position="6"/>
        <end position="25"/>
    </location>
</feature>
<keyword evidence="5 7" id="KW-1133">Transmembrane helix</keyword>
<reference evidence="9" key="2">
    <citation type="submission" date="2023-10" db="EMBL/GenBank/DDBJ databases">
        <authorList>
            <person name="Choi B."/>
        </authorList>
    </citation>
    <scope>NUCLEOTIDE SEQUENCE</scope>
    <source>
        <strain evidence="9">UMB0763</strain>
    </source>
</reference>
<dbReference type="Proteomes" id="UP000234560">
    <property type="component" value="Chromosome"/>
</dbReference>
<organism evidence="9 10">
    <name type="scientific">Corynebacterium pyruviciproducens</name>
    <dbReference type="NCBI Taxonomy" id="598660"/>
    <lineage>
        <taxon>Bacteria</taxon>
        <taxon>Bacillati</taxon>
        <taxon>Actinomycetota</taxon>
        <taxon>Actinomycetes</taxon>
        <taxon>Mycobacteriales</taxon>
        <taxon>Corynebacteriaceae</taxon>
        <taxon>Corynebacterium</taxon>
    </lineage>
</organism>
<feature type="domain" description="Glycine transporter" evidence="8">
    <location>
        <begin position="8"/>
        <end position="81"/>
    </location>
</feature>
<reference evidence="9" key="1">
    <citation type="submission" date="2017-12" db="EMBL/GenBank/DDBJ databases">
        <authorList>
            <person name="Thomas-White K."/>
            <person name="Wolfe A.J."/>
        </authorList>
    </citation>
    <scope>NUCLEOTIDE SEQUENCE</scope>
    <source>
        <strain evidence="9">UMB0763</strain>
    </source>
</reference>
<evidence type="ECO:0000256" key="6">
    <source>
        <dbReference type="ARBA" id="ARBA00023136"/>
    </source>
</evidence>
<keyword evidence="6 7" id="KW-0472">Membrane</keyword>
<protein>
    <submittedName>
        <fullName evidence="9">Trimeric intracellular cation channel family protein</fullName>
    </submittedName>
</protein>